<evidence type="ECO:0000256" key="2">
    <source>
        <dbReference type="ARBA" id="ARBA00004496"/>
    </source>
</evidence>
<evidence type="ECO:0000256" key="3">
    <source>
        <dbReference type="ARBA" id="ARBA00010958"/>
    </source>
</evidence>
<evidence type="ECO:0000256" key="8">
    <source>
        <dbReference type="ARBA" id="ARBA00022737"/>
    </source>
</evidence>
<keyword evidence="4" id="KW-0813">Transport</keyword>
<keyword evidence="22" id="KW-1185">Reference proteome</keyword>
<dbReference type="GO" id="GO:0005737">
    <property type="term" value="C:cytoplasm"/>
    <property type="evidence" value="ECO:0007669"/>
    <property type="project" value="UniProtKB-SubCell"/>
</dbReference>
<evidence type="ECO:0000256" key="1">
    <source>
        <dbReference type="ARBA" id="ARBA00004138"/>
    </source>
</evidence>
<evidence type="ECO:0000256" key="18">
    <source>
        <dbReference type="SAM" id="MobiDB-lite"/>
    </source>
</evidence>
<dbReference type="Gene3D" id="3.80.10.10">
    <property type="entry name" value="Ribonuclease Inhibitor"/>
    <property type="match status" value="1"/>
</dbReference>
<keyword evidence="6" id="KW-0433">Leucine-rich repeat</keyword>
<organism evidence="21 22">
    <name type="scientific">Aphanomyces euteiches</name>
    <dbReference type="NCBI Taxonomy" id="100861"/>
    <lineage>
        <taxon>Eukaryota</taxon>
        <taxon>Sar</taxon>
        <taxon>Stramenopiles</taxon>
        <taxon>Oomycota</taxon>
        <taxon>Saprolegniomycetes</taxon>
        <taxon>Saprolegniales</taxon>
        <taxon>Verrucalvaceae</taxon>
        <taxon>Aphanomyces</taxon>
    </lineage>
</organism>
<evidence type="ECO:0000313" key="22">
    <source>
        <dbReference type="Proteomes" id="UP000481153"/>
    </source>
</evidence>
<dbReference type="Proteomes" id="UP000481153">
    <property type="component" value="Unassembled WGS sequence"/>
</dbReference>
<evidence type="ECO:0000259" key="20">
    <source>
        <dbReference type="Pfam" id="PF23602"/>
    </source>
</evidence>
<proteinExistence type="inferred from homology"/>
<gene>
    <name evidence="21" type="ORF">Ae201684_018221</name>
</gene>
<accession>A0A6G0W8A4</accession>
<reference evidence="21 22" key="1">
    <citation type="submission" date="2019-07" db="EMBL/GenBank/DDBJ databases">
        <title>Genomics analysis of Aphanomyces spp. identifies a new class of oomycete effector associated with host adaptation.</title>
        <authorList>
            <person name="Gaulin E."/>
        </authorList>
    </citation>
    <scope>NUCLEOTIDE SEQUENCE [LARGE SCALE GENOMIC DNA]</scope>
    <source>
        <strain evidence="21 22">ATCC 201684</strain>
    </source>
</reference>
<dbReference type="Pfam" id="PF23602">
    <property type="entry name" value="CS_DNAAF11_C"/>
    <property type="match status" value="1"/>
</dbReference>
<evidence type="ECO:0000256" key="15">
    <source>
        <dbReference type="ARBA" id="ARBA00029362"/>
    </source>
</evidence>
<evidence type="ECO:0000256" key="14">
    <source>
        <dbReference type="ARBA" id="ARBA00023273"/>
    </source>
</evidence>
<evidence type="ECO:0000256" key="5">
    <source>
        <dbReference type="ARBA" id="ARBA00022490"/>
    </source>
</evidence>
<comment type="subcellular location">
    <subcellularLocation>
        <location evidence="1">Cell projection</location>
        <location evidence="1">Cilium</location>
    </subcellularLocation>
    <subcellularLocation>
        <location evidence="2 17">Cytoplasm</location>
    </subcellularLocation>
</comment>
<dbReference type="GO" id="GO:0000423">
    <property type="term" value="P:mitophagy"/>
    <property type="evidence" value="ECO:0007669"/>
    <property type="project" value="TreeGrafter"/>
</dbReference>
<dbReference type="InterPro" id="IPR001611">
    <property type="entry name" value="Leu-rich_rpt"/>
</dbReference>
<dbReference type="EMBL" id="VJMJ01000326">
    <property type="protein sequence ID" value="KAF0722743.1"/>
    <property type="molecule type" value="Genomic_DNA"/>
</dbReference>
<evidence type="ECO:0000256" key="4">
    <source>
        <dbReference type="ARBA" id="ARBA00022448"/>
    </source>
</evidence>
<comment type="similarity">
    <text evidence="3 17">Belongs to the peptidase C54 family.</text>
</comment>
<protein>
    <recommendedName>
        <fullName evidence="17">Cysteine protease</fullName>
        <ecNumber evidence="17">3.4.22.-</ecNumber>
    </recommendedName>
</protein>
<dbReference type="InterPro" id="IPR056496">
    <property type="entry name" value="CS_DNAAF11_C"/>
</dbReference>
<keyword evidence="10" id="KW-0788">Thiol protease</keyword>
<dbReference type="GO" id="GO:0035973">
    <property type="term" value="P:aggrephagy"/>
    <property type="evidence" value="ECO:0007669"/>
    <property type="project" value="TreeGrafter"/>
</dbReference>
<dbReference type="Pfam" id="PF14580">
    <property type="entry name" value="LRR_9"/>
    <property type="match status" value="1"/>
</dbReference>
<evidence type="ECO:0000256" key="6">
    <source>
        <dbReference type="ARBA" id="ARBA00022614"/>
    </source>
</evidence>
<evidence type="ECO:0000256" key="10">
    <source>
        <dbReference type="ARBA" id="ARBA00022807"/>
    </source>
</evidence>
<dbReference type="PROSITE" id="PS51450">
    <property type="entry name" value="LRR"/>
    <property type="match status" value="2"/>
</dbReference>
<dbReference type="PANTHER" id="PTHR22624:SF49">
    <property type="entry name" value="CYSTEINE PROTEASE"/>
    <property type="match status" value="1"/>
</dbReference>
<keyword evidence="9 17" id="KW-0378">Hydrolase</keyword>
<dbReference type="GO" id="GO:0015031">
    <property type="term" value="P:protein transport"/>
    <property type="evidence" value="ECO:0007669"/>
    <property type="project" value="UniProtKB-KW"/>
</dbReference>
<dbReference type="Pfam" id="PF03416">
    <property type="entry name" value="Peptidase_C54"/>
    <property type="match status" value="1"/>
</dbReference>
<keyword evidence="12 17" id="KW-0072">Autophagy</keyword>
<dbReference type="GO" id="GO:0004197">
    <property type="term" value="F:cysteine-type endopeptidase activity"/>
    <property type="evidence" value="ECO:0007669"/>
    <property type="project" value="TreeGrafter"/>
</dbReference>
<dbReference type="SMART" id="SM00365">
    <property type="entry name" value="LRR_SD22"/>
    <property type="match status" value="3"/>
</dbReference>
<dbReference type="AlphaFoldDB" id="A0A6G0W8A4"/>
<dbReference type="VEuPathDB" id="FungiDB:AeMF1_000652"/>
<dbReference type="InterPro" id="IPR005078">
    <property type="entry name" value="Peptidase_C54"/>
</dbReference>
<comment type="function">
    <text evidence="17">Cysteine protease that plays a key role in autophagy by mediating both proteolytic activation and delipidation of ATG8 family proteins.</text>
</comment>
<keyword evidence="14" id="KW-0966">Cell projection</keyword>
<dbReference type="EC" id="3.4.22.-" evidence="17"/>
<dbReference type="FunFam" id="3.80.10.10:FF:000052">
    <property type="entry name" value="Leucine rich repeat containing 6"/>
    <property type="match status" value="1"/>
</dbReference>
<evidence type="ECO:0000256" key="16">
    <source>
        <dbReference type="ARBA" id="ARBA00049982"/>
    </source>
</evidence>
<evidence type="ECO:0000256" key="12">
    <source>
        <dbReference type="ARBA" id="ARBA00023006"/>
    </source>
</evidence>
<sequence length="882" mass="100421">MPRITIDLLRKRSEHNEGMISTLEEISLHQEEIEKIEVIGTLCRKLRILYLQNNIIEKMEDLTHMKDLRYLNLALNNIKKIEGLENCEFLEKLDLTVNFIDVDTLDESINHLKPLVHLKELYMLGNPAQSDWENFNHYVIASLPRLQQLDGKEITKSDRIKAMQKFPVLQRELRALIAKKNAKDNSDIDIIPVVDGRATDISKDNQVSTGDEKQPYTPETRRTMYMELAEQKEEEEARKRANLPKERDYELEHKEAVEKARRMETEGTIRQCNEGKYIFRMDEETKPGYILLEVDVPRFLDSSLIDIDVHPTYVTILIKNKMLRLRFPEEVKCDQGSALRSKTTGALQLTVEKVDQRSIQRAKLAKAYREQVDQEAAVTTQKASPQPRHQKLQDEVIKSAVQIRGLVARPEDASERNAKRIEAKSTKYRHADPLDSPEIDEPPITNVVLFLARSKTAVGRRQVDLCPQQSKDTINELSISLWWQSWTTRMSQFAHGIRSFDASSWTAEKDEVTNVLGVEHRTSASLESHLQSIIWLTYRKDFAQLVPYDFTSDAGWGCMLRTAQMLLCEALLRNLPIHQNRRFQWGDADDNARGALFPPSVVQVLKWFIDAPQEQYYFGLHQMVSVGMQYDMLPGEWYGPTTAAQVLRDLVNAQADKGTNDMCMYVPQDGVIYTDEVNKLCIQSLLDPSAATVPSSSGSAFYDPLFNPPQVDTSAEWTRSLLILIPLRLGLDKINATYIPALTQFFSFPQSVGVIGGKRGHSVYFVGARGHQFHILDPHTVHPTPELNDASFPTATHVQTIHSTNHLVMEVDYIDPSLALGFFCKTRQDYLDLTDRIHALAAAHVCPISIAAARPDYGHDTSELHSVSGESANDEDDDYVLI</sequence>
<dbReference type="GO" id="GO:0005929">
    <property type="term" value="C:cilium"/>
    <property type="evidence" value="ECO:0007669"/>
    <property type="project" value="UniProtKB-SubCell"/>
</dbReference>
<dbReference type="GO" id="GO:0000045">
    <property type="term" value="P:autophagosome assembly"/>
    <property type="evidence" value="ECO:0007669"/>
    <property type="project" value="TreeGrafter"/>
</dbReference>
<name>A0A6G0W8A4_9STRA</name>
<keyword evidence="7 17" id="KW-0645">Protease</keyword>
<dbReference type="InterPro" id="IPR038765">
    <property type="entry name" value="Papain-like_cys_pep_sf"/>
</dbReference>
<keyword evidence="8" id="KW-0677">Repeat</keyword>
<dbReference type="PANTHER" id="PTHR22624">
    <property type="entry name" value="CYSTEINE PROTEASE ATG4"/>
    <property type="match status" value="1"/>
</dbReference>
<evidence type="ECO:0000256" key="7">
    <source>
        <dbReference type="ARBA" id="ARBA00022670"/>
    </source>
</evidence>
<evidence type="ECO:0000256" key="13">
    <source>
        <dbReference type="ARBA" id="ARBA00023069"/>
    </source>
</evidence>
<evidence type="ECO:0000256" key="11">
    <source>
        <dbReference type="ARBA" id="ARBA00022927"/>
    </source>
</evidence>
<feature type="domain" description="Dynein axonemal assembly factor 11-like CS" evidence="20">
    <location>
        <begin position="235"/>
        <end position="353"/>
    </location>
</feature>
<evidence type="ECO:0000313" key="21">
    <source>
        <dbReference type="EMBL" id="KAF0722743.1"/>
    </source>
</evidence>
<dbReference type="SUPFAM" id="SSF52058">
    <property type="entry name" value="L domain-like"/>
    <property type="match status" value="1"/>
</dbReference>
<feature type="region of interest" description="Disordered" evidence="18">
    <location>
        <begin position="859"/>
        <end position="878"/>
    </location>
</feature>
<comment type="similarity">
    <text evidence="16">Belongs to the tilB family.</text>
</comment>
<dbReference type="InterPro" id="IPR046792">
    <property type="entry name" value="Peptidase_C54_cat"/>
</dbReference>
<dbReference type="GO" id="GO:0034727">
    <property type="term" value="P:piecemeal microautophagy of the nucleus"/>
    <property type="evidence" value="ECO:0007669"/>
    <property type="project" value="TreeGrafter"/>
</dbReference>
<comment type="catalytic activity">
    <reaction evidence="15">
        <text>[protein]-C-terminal L-amino acid-glycyl-phosphatidylethanolamide + H2O = [protein]-C-terminal L-amino acid-glycine + a 1,2-diacyl-sn-glycero-3-phosphoethanolamine</text>
        <dbReference type="Rhea" id="RHEA:67548"/>
        <dbReference type="Rhea" id="RHEA-COMP:17323"/>
        <dbReference type="Rhea" id="RHEA-COMP:17324"/>
        <dbReference type="ChEBI" id="CHEBI:15377"/>
        <dbReference type="ChEBI" id="CHEBI:64612"/>
        <dbReference type="ChEBI" id="CHEBI:172940"/>
        <dbReference type="ChEBI" id="CHEBI:172941"/>
    </reaction>
    <physiologicalReaction direction="left-to-right" evidence="15">
        <dbReference type="Rhea" id="RHEA:67549"/>
    </physiologicalReaction>
</comment>
<dbReference type="SUPFAM" id="SSF54001">
    <property type="entry name" value="Cysteine proteinases"/>
    <property type="match status" value="1"/>
</dbReference>
<feature type="domain" description="Peptidase C54 catalytic" evidence="19">
    <location>
        <begin position="526"/>
        <end position="835"/>
    </location>
</feature>
<comment type="caution">
    <text evidence="21">The sequence shown here is derived from an EMBL/GenBank/DDBJ whole genome shotgun (WGS) entry which is preliminary data.</text>
</comment>
<keyword evidence="5 17" id="KW-0963">Cytoplasm</keyword>
<dbReference type="VEuPathDB" id="FungiDB:AeMF1_000651"/>
<dbReference type="GO" id="GO:0019786">
    <property type="term" value="F:protein-phosphatidylethanolamide deconjugating activity"/>
    <property type="evidence" value="ECO:0007669"/>
    <property type="project" value="InterPro"/>
</dbReference>
<dbReference type="GO" id="GO:0016485">
    <property type="term" value="P:protein processing"/>
    <property type="evidence" value="ECO:0007669"/>
    <property type="project" value="TreeGrafter"/>
</dbReference>
<evidence type="ECO:0000256" key="9">
    <source>
        <dbReference type="ARBA" id="ARBA00022801"/>
    </source>
</evidence>
<keyword evidence="13" id="KW-0969">Cilium</keyword>
<dbReference type="InterPro" id="IPR032675">
    <property type="entry name" value="LRR_dom_sf"/>
</dbReference>
<keyword evidence="11 17" id="KW-0653">Protein transport</keyword>
<evidence type="ECO:0000259" key="19">
    <source>
        <dbReference type="Pfam" id="PF03416"/>
    </source>
</evidence>
<evidence type="ECO:0000256" key="17">
    <source>
        <dbReference type="RuleBase" id="RU363115"/>
    </source>
</evidence>